<dbReference type="Proteomes" id="UP000291084">
    <property type="component" value="Chromosome 6"/>
</dbReference>
<gene>
    <name evidence="5" type="primary">Vigan.06G131900</name>
    <name evidence="5" type="ORF">VIGAN_06131900</name>
</gene>
<evidence type="ECO:0000259" key="4">
    <source>
        <dbReference type="PROSITE" id="PS50104"/>
    </source>
</evidence>
<keyword evidence="3" id="KW-0520">NAD</keyword>
<accession>A0A0S3SBG3</accession>
<feature type="domain" description="TIR" evidence="4">
    <location>
        <begin position="18"/>
        <end position="187"/>
    </location>
</feature>
<keyword evidence="1" id="KW-0433">Leucine-rich repeat</keyword>
<dbReference type="PROSITE" id="PS51450">
    <property type="entry name" value="LRR"/>
    <property type="match status" value="1"/>
</dbReference>
<dbReference type="GO" id="GO:0007165">
    <property type="term" value="P:signal transduction"/>
    <property type="evidence" value="ECO:0007669"/>
    <property type="project" value="InterPro"/>
</dbReference>
<keyword evidence="2" id="KW-0677">Repeat</keyword>
<dbReference type="PROSITE" id="PS50104">
    <property type="entry name" value="TIR"/>
    <property type="match status" value="1"/>
</dbReference>
<evidence type="ECO:0000256" key="1">
    <source>
        <dbReference type="ARBA" id="ARBA00022614"/>
    </source>
</evidence>
<dbReference type="PRINTS" id="PR00364">
    <property type="entry name" value="DISEASERSIST"/>
</dbReference>
<reference evidence="5 6" key="1">
    <citation type="journal article" date="2015" name="Sci. Rep.">
        <title>The power of single molecule real-time sequencing technology in the de novo assembly of a eukaryotic genome.</title>
        <authorList>
            <person name="Sakai H."/>
            <person name="Naito K."/>
            <person name="Ogiso-Tanaka E."/>
            <person name="Takahashi Y."/>
            <person name="Iseki K."/>
            <person name="Muto C."/>
            <person name="Satou K."/>
            <person name="Teruya K."/>
            <person name="Shiroma A."/>
            <person name="Shimoji M."/>
            <person name="Hirano T."/>
            <person name="Itoh T."/>
            <person name="Kaga A."/>
            <person name="Tomooka N."/>
        </authorList>
    </citation>
    <scope>NUCLEOTIDE SEQUENCE [LARGE SCALE GENOMIC DNA]</scope>
    <source>
        <strain evidence="6">cv. Shumari</strain>
    </source>
</reference>
<dbReference type="InterPro" id="IPR044974">
    <property type="entry name" value="Disease_R_plants"/>
</dbReference>
<dbReference type="Pfam" id="PF00931">
    <property type="entry name" value="NB-ARC"/>
    <property type="match status" value="1"/>
</dbReference>
<dbReference type="InterPro" id="IPR027417">
    <property type="entry name" value="P-loop_NTPase"/>
</dbReference>
<dbReference type="SUPFAM" id="SSF52200">
    <property type="entry name" value="Toll/Interleukin receptor TIR domain"/>
    <property type="match status" value="1"/>
</dbReference>
<dbReference type="SUPFAM" id="SSF52540">
    <property type="entry name" value="P-loop containing nucleoside triphosphate hydrolases"/>
    <property type="match status" value="1"/>
</dbReference>
<dbReference type="GO" id="GO:0006952">
    <property type="term" value="P:defense response"/>
    <property type="evidence" value="ECO:0007669"/>
    <property type="project" value="InterPro"/>
</dbReference>
<keyword evidence="6" id="KW-1185">Reference proteome</keyword>
<dbReference type="Gene3D" id="3.80.10.10">
    <property type="entry name" value="Ribonuclease Inhibitor"/>
    <property type="match status" value="2"/>
</dbReference>
<dbReference type="SMART" id="SM00255">
    <property type="entry name" value="TIR"/>
    <property type="match status" value="1"/>
</dbReference>
<dbReference type="InterPro" id="IPR058192">
    <property type="entry name" value="WHD_ROQ1-like"/>
</dbReference>
<protein>
    <recommendedName>
        <fullName evidence="4">TIR domain-containing protein</fullName>
    </recommendedName>
</protein>
<dbReference type="OrthoDB" id="1627220at2759"/>
<dbReference type="Gene3D" id="3.40.50.300">
    <property type="entry name" value="P-loop containing nucleotide triphosphate hydrolases"/>
    <property type="match status" value="1"/>
</dbReference>
<dbReference type="InterPro" id="IPR000157">
    <property type="entry name" value="TIR_dom"/>
</dbReference>
<dbReference type="InterPro" id="IPR002182">
    <property type="entry name" value="NB-ARC"/>
</dbReference>
<evidence type="ECO:0000313" key="6">
    <source>
        <dbReference type="Proteomes" id="UP000291084"/>
    </source>
</evidence>
<proteinExistence type="predicted"/>
<dbReference type="Gene3D" id="1.10.8.430">
    <property type="entry name" value="Helical domain of apoptotic protease-activating factors"/>
    <property type="match status" value="1"/>
</dbReference>
<dbReference type="SUPFAM" id="SSF52058">
    <property type="entry name" value="L domain-like"/>
    <property type="match status" value="1"/>
</dbReference>
<dbReference type="Gene3D" id="3.40.50.10140">
    <property type="entry name" value="Toll/interleukin-1 receptor homology (TIR) domain"/>
    <property type="match status" value="1"/>
</dbReference>
<dbReference type="InterPro" id="IPR001611">
    <property type="entry name" value="Leu-rich_rpt"/>
</dbReference>
<dbReference type="PANTHER" id="PTHR11017:SF259">
    <property type="entry name" value="ADP-RIBOSYL CYCLASE_CYCLIC ADP-RIBOSE HYDROLASE"/>
    <property type="match status" value="1"/>
</dbReference>
<dbReference type="InterPro" id="IPR042197">
    <property type="entry name" value="Apaf_helical"/>
</dbReference>
<sequence>MCSKAIVQYTASSSHAINRYDVFVSFRGEDTRNNFTGFLFQALRRKAIHAFKDDEDLKKGESIAPELLHAIQTSRLFIVVFSKNYASSTWCLRELAEIRNCVQTSPRPVIPVFYDVDPSVVRKQSECYEKAFEEYEKRFREDKAKMEEAERWREALTEVANLSGWDLRNKPQYVQIEEIVQNVINTLGPKICSLPKDELVGIEHRLEELVGIERKLQSVNNVGVVGISGMGGIGKTTLARALYERIYHQYDFHCFIDDVSKIYRDSSSLGVQKQLISQSLNEKNLEISNTSEGTCLIWSRLHNVRALVVLDNVDEVEQLRMFTGKRDILLRECLGEGSIIIVVSRDEHILRTHGVDDIYQVQPLNNENAMQLFCRNAFKVNHILSDYEKLAWDVLYYAEGHPLAIEVIGSSLFGRNVSQWESALARLKEKKSKNIMDVLRISFDQLDEEDKEIFLDIACALCHYDEEYVTEVLKFRGFHPEYGLQVLLDKSLILKGRRCIYMHNLLKDLGRYIVKEESPKEPLKRSRLWDYQDFAKAMSNNQTTEILEVVAVNSFASSKTVRVDGLSKIRQLKFLRLGNMNCSGSLSHLSSELGYLIWHNYPFECLPQSFQPHKLVMLKLRGSSIQRLWSGTKVLPNLKLLDLSDSKELGEMPDVAEALNLKEIVLEGCIRLRKLSPSIGLLSKLTILNLKNCQNLVSLPNSIVGLNSLEYLSVYGCSNLFNELLGEPSNTEHLKKLFSVEGPIHFHSRESVSCLLPSSLTLPCLRELDLRFCNLVEIPDAIGKLRCLEKLNLKGNNFVTLPNLKDLFRLYYLNLQHCKRLKYLPDLPSRTHLPLNLYSYPMQYFEGFIYKVTNEDECMAGLRMFNCPEIVEREQCTSMTFSWMLQMVQSWYNSECLTSLPSLKSLGSIIPGSEIPMWFNNELVSMDNSIIIDVSPFVYDNNWVGVVCCAILGEDLYRTRILEDSRRDLSVEHSDHMCLFYYSRQQFCHEQGIFRGKLNTHDLSLTFRLYDVVVLCAYMKDRDEGFYDFEVKKYGYRWVKKQDLQ</sequence>
<evidence type="ECO:0000256" key="2">
    <source>
        <dbReference type="ARBA" id="ARBA00022737"/>
    </source>
</evidence>
<dbReference type="GO" id="GO:0043531">
    <property type="term" value="F:ADP binding"/>
    <property type="evidence" value="ECO:0007669"/>
    <property type="project" value="InterPro"/>
</dbReference>
<dbReference type="InterPro" id="IPR032675">
    <property type="entry name" value="LRR_dom_sf"/>
</dbReference>
<dbReference type="InterPro" id="IPR035897">
    <property type="entry name" value="Toll_tir_struct_dom_sf"/>
</dbReference>
<dbReference type="AlphaFoldDB" id="A0A0S3SBG3"/>
<dbReference type="PANTHER" id="PTHR11017">
    <property type="entry name" value="LEUCINE-RICH REPEAT-CONTAINING PROTEIN"/>
    <property type="match status" value="1"/>
</dbReference>
<dbReference type="FunFam" id="3.40.50.10140:FF:000007">
    <property type="entry name" value="Disease resistance protein (TIR-NBS-LRR class)"/>
    <property type="match status" value="1"/>
</dbReference>
<name>A0A0S3SBG3_PHAAN</name>
<dbReference type="Pfam" id="PF23282">
    <property type="entry name" value="WHD_ROQ1"/>
    <property type="match status" value="1"/>
</dbReference>
<dbReference type="Pfam" id="PF01582">
    <property type="entry name" value="TIR"/>
    <property type="match status" value="1"/>
</dbReference>
<evidence type="ECO:0000313" key="5">
    <source>
        <dbReference type="EMBL" id="BAT90135.1"/>
    </source>
</evidence>
<dbReference type="EMBL" id="AP015039">
    <property type="protein sequence ID" value="BAT90135.1"/>
    <property type="molecule type" value="Genomic_DNA"/>
</dbReference>
<evidence type="ECO:0000256" key="3">
    <source>
        <dbReference type="ARBA" id="ARBA00023027"/>
    </source>
</evidence>
<organism evidence="5 6">
    <name type="scientific">Vigna angularis var. angularis</name>
    <dbReference type="NCBI Taxonomy" id="157739"/>
    <lineage>
        <taxon>Eukaryota</taxon>
        <taxon>Viridiplantae</taxon>
        <taxon>Streptophyta</taxon>
        <taxon>Embryophyta</taxon>
        <taxon>Tracheophyta</taxon>
        <taxon>Spermatophyta</taxon>
        <taxon>Magnoliopsida</taxon>
        <taxon>eudicotyledons</taxon>
        <taxon>Gunneridae</taxon>
        <taxon>Pentapetalae</taxon>
        <taxon>rosids</taxon>
        <taxon>fabids</taxon>
        <taxon>Fabales</taxon>
        <taxon>Fabaceae</taxon>
        <taxon>Papilionoideae</taxon>
        <taxon>50 kb inversion clade</taxon>
        <taxon>NPAAA clade</taxon>
        <taxon>indigoferoid/millettioid clade</taxon>
        <taxon>Phaseoleae</taxon>
        <taxon>Vigna</taxon>
    </lineage>
</organism>